<dbReference type="GO" id="GO:0030705">
    <property type="term" value="P:cytoskeleton-dependent intracellular transport"/>
    <property type="evidence" value="ECO:0007669"/>
    <property type="project" value="InterPro"/>
</dbReference>
<reference evidence="7" key="2">
    <citation type="submission" date="2024-02" db="EMBL/GenBank/DDBJ databases">
        <title>Comparative genomics of Cryptococcus and Kwoniella reveals pathogenesis evolution and contrasting modes of karyotype evolution via chromosome fusion or intercentromeric recombination.</title>
        <authorList>
            <person name="Coelho M.A."/>
            <person name="David-Palma M."/>
            <person name="Shea T."/>
            <person name="Bowers K."/>
            <person name="McGinley-Smith S."/>
            <person name="Mohammad A.W."/>
            <person name="Gnirke A."/>
            <person name="Yurkov A.M."/>
            <person name="Nowrousian M."/>
            <person name="Sun S."/>
            <person name="Cuomo C.A."/>
            <person name="Heitman J."/>
        </authorList>
    </citation>
    <scope>NUCLEOTIDE SEQUENCE</scope>
    <source>
        <strain evidence="7">CBS 10117</strain>
    </source>
</reference>
<comment type="subcellular location">
    <subcellularLocation>
        <location evidence="1">Cytoplasm</location>
    </subcellularLocation>
</comment>
<evidence type="ECO:0000313" key="8">
    <source>
        <dbReference type="Proteomes" id="UP000078595"/>
    </source>
</evidence>
<evidence type="ECO:0000259" key="6">
    <source>
        <dbReference type="Pfam" id="PF19047"/>
    </source>
</evidence>
<keyword evidence="2" id="KW-0963">Cytoplasm</keyword>
<dbReference type="InterPro" id="IPR036872">
    <property type="entry name" value="CH_dom_sf"/>
</dbReference>
<dbReference type="EMBL" id="CP144536">
    <property type="protein sequence ID" value="WWC63256.1"/>
    <property type="molecule type" value="Genomic_DNA"/>
</dbReference>
<feature type="coiled-coil region" evidence="4">
    <location>
        <begin position="484"/>
        <end position="532"/>
    </location>
</feature>
<dbReference type="CDD" id="cd22211">
    <property type="entry name" value="HkD_SF"/>
    <property type="match status" value="1"/>
</dbReference>
<dbReference type="PANTHER" id="PTHR18947:SF28">
    <property type="entry name" value="GIRDIN, ISOFORM A"/>
    <property type="match status" value="1"/>
</dbReference>
<dbReference type="PANTHER" id="PTHR18947">
    <property type="entry name" value="HOOK PROTEINS"/>
    <property type="match status" value="1"/>
</dbReference>
<dbReference type="Pfam" id="PF19047">
    <property type="entry name" value="HOOK_N"/>
    <property type="match status" value="1"/>
</dbReference>
<accession>A0AAJ8MH70</accession>
<dbReference type="InterPro" id="IPR008636">
    <property type="entry name" value="Hook_C"/>
</dbReference>
<dbReference type="GO" id="GO:0051959">
    <property type="term" value="F:dynein light intermediate chain binding"/>
    <property type="evidence" value="ECO:0007669"/>
    <property type="project" value="TreeGrafter"/>
</dbReference>
<feature type="coiled-coil region" evidence="4">
    <location>
        <begin position="193"/>
        <end position="439"/>
    </location>
</feature>
<dbReference type="AlphaFoldDB" id="A0AAJ8MH70"/>
<dbReference type="GO" id="GO:0008017">
    <property type="term" value="F:microtubule binding"/>
    <property type="evidence" value="ECO:0007669"/>
    <property type="project" value="InterPro"/>
</dbReference>
<gene>
    <name evidence="7" type="ORF">I303_105856</name>
</gene>
<sequence>MSRAEQAALVAYFNTFKLSRQVTAFKDLSDGKALMEVMATIDATHFKSVSNRTPTPTASSSSENWVLRMNTLKRLYRLLLSFPLPPPHATNLSLSNLPEPPFSTIAKASSTSEGSKGLAQICRLCLAVGVWAPGNEKVIGKIQGLRESYMAELMKSIEEVMATLPQEEGGDEGLQSPFGTSPIKQSAEFSPPLSGIRQERDKLLQDNDELKARCEKMIEQVEGLTSSLDEIKGERDDALERLAVARSDPTAAGAGLRTSQTATTAELDRLRTDLGKAEENLAHSENALAKQTHLVTELTKNIEELKEQAAEAVKLRDQVDEFKHAAERLKKSENVIEKYKKKLEDSAGLRREMRNLEEENAQLINTNAALETDLRKAGSSKGLIDSYKSQIETLEKSSREQATQITELKHQLELTRIELDDVSREYERDQSTLEAQEERLREIELGAPPLKRQGSRLSVIGGKTTLDDELGVLDEEGEGKIDTKTDLRLKIRALQRELSDLRAGRPGDSSRLATLETLLADANKSRDRYQSDYLQEHRSLLRLQATMERIRSGHGGDSTQTASAIRERLKEVLEERDELLKQKEALEVAREAVEKELGMAKTDLGLVNKDQKAILASLREGVAQDTVKLEEQIVTLKEQVVSLKEKDHQHLEDIKRLLLEKVDLQSAGIENKERELEKEKEFGDLRASLTSKGLPQETQQQLLSLLSQNTDLSAQVKSLDEKLQKAKSFIKQQDKMFREDHANIESGNFAEASKSYQLQITTLKEDLLKARQKSAAIENRYKLENRLMLSAWHDLGQRTIRDHISSAGLRKVQRPVASSWLGRQRRMQDEATFAR</sequence>
<dbReference type="KEGG" id="kdj:28969576"/>
<dbReference type="GO" id="GO:0031122">
    <property type="term" value="P:cytoplasmic microtubule organization"/>
    <property type="evidence" value="ECO:0007669"/>
    <property type="project" value="InterPro"/>
</dbReference>
<dbReference type="RefSeq" id="XP_065825326.1">
    <property type="nucleotide sequence ID" value="XM_065969254.1"/>
</dbReference>
<dbReference type="GeneID" id="28969576"/>
<organism evidence="7 8">
    <name type="scientific">Kwoniella dejecticola CBS 10117</name>
    <dbReference type="NCBI Taxonomy" id="1296121"/>
    <lineage>
        <taxon>Eukaryota</taxon>
        <taxon>Fungi</taxon>
        <taxon>Dikarya</taxon>
        <taxon>Basidiomycota</taxon>
        <taxon>Agaricomycotina</taxon>
        <taxon>Tremellomycetes</taxon>
        <taxon>Tremellales</taxon>
        <taxon>Cryptococcaceae</taxon>
        <taxon>Kwoniella</taxon>
    </lineage>
</organism>
<feature type="coiled-coil region" evidence="4">
    <location>
        <begin position="562"/>
        <end position="679"/>
    </location>
</feature>
<dbReference type="GO" id="GO:0005815">
    <property type="term" value="C:microtubule organizing center"/>
    <property type="evidence" value="ECO:0007669"/>
    <property type="project" value="TreeGrafter"/>
</dbReference>
<name>A0AAJ8MH70_9TREE</name>
<evidence type="ECO:0000256" key="4">
    <source>
        <dbReference type="SAM" id="Coils"/>
    </source>
</evidence>
<feature type="domain" description="HOOK N-terminal" evidence="6">
    <location>
        <begin position="8"/>
        <end position="159"/>
    </location>
</feature>
<dbReference type="Gene3D" id="1.10.418.10">
    <property type="entry name" value="Calponin-like domain"/>
    <property type="match status" value="1"/>
</dbReference>
<feature type="domain" description="Hook C-terminal" evidence="5">
    <location>
        <begin position="213"/>
        <end position="597"/>
    </location>
</feature>
<dbReference type="Pfam" id="PF05622">
    <property type="entry name" value="HOOK"/>
    <property type="match status" value="1"/>
</dbReference>
<dbReference type="GO" id="GO:0005737">
    <property type="term" value="C:cytoplasm"/>
    <property type="evidence" value="ECO:0007669"/>
    <property type="project" value="UniProtKB-SubCell"/>
</dbReference>
<evidence type="ECO:0000256" key="1">
    <source>
        <dbReference type="ARBA" id="ARBA00004496"/>
    </source>
</evidence>
<protein>
    <recommendedName>
        <fullName evidence="9">Protein-nucleus import-related protein</fullName>
    </recommendedName>
</protein>
<evidence type="ECO:0000256" key="3">
    <source>
        <dbReference type="ARBA" id="ARBA00023054"/>
    </source>
</evidence>
<evidence type="ECO:0000256" key="2">
    <source>
        <dbReference type="ARBA" id="ARBA00022490"/>
    </source>
</evidence>
<keyword evidence="3 4" id="KW-0175">Coiled coil</keyword>
<dbReference type="Proteomes" id="UP000078595">
    <property type="component" value="Chromosome 7"/>
</dbReference>
<evidence type="ECO:0000313" key="7">
    <source>
        <dbReference type="EMBL" id="WWC63256.1"/>
    </source>
</evidence>
<evidence type="ECO:0000259" key="5">
    <source>
        <dbReference type="Pfam" id="PF05622"/>
    </source>
</evidence>
<reference evidence="7" key="1">
    <citation type="submission" date="2013-07" db="EMBL/GenBank/DDBJ databases">
        <authorList>
            <consortium name="The Broad Institute Genome Sequencing Platform"/>
            <person name="Cuomo C."/>
            <person name="Litvintseva A."/>
            <person name="Chen Y."/>
            <person name="Heitman J."/>
            <person name="Sun S."/>
            <person name="Springer D."/>
            <person name="Dromer F."/>
            <person name="Young S.K."/>
            <person name="Zeng Q."/>
            <person name="Gargeya S."/>
            <person name="Fitzgerald M."/>
            <person name="Abouelleil A."/>
            <person name="Alvarado L."/>
            <person name="Berlin A.M."/>
            <person name="Chapman S.B."/>
            <person name="Dewar J."/>
            <person name="Goldberg J."/>
            <person name="Griggs A."/>
            <person name="Gujja S."/>
            <person name="Hansen M."/>
            <person name="Howarth C."/>
            <person name="Imamovic A."/>
            <person name="Larimer J."/>
            <person name="McCowan C."/>
            <person name="Murphy C."/>
            <person name="Pearson M."/>
            <person name="Priest M."/>
            <person name="Roberts A."/>
            <person name="Saif S."/>
            <person name="Shea T."/>
            <person name="Sykes S."/>
            <person name="Wortman J."/>
            <person name="Nusbaum C."/>
            <person name="Birren B."/>
        </authorList>
    </citation>
    <scope>NUCLEOTIDE SEQUENCE</scope>
    <source>
        <strain evidence="7">CBS 10117</strain>
    </source>
</reference>
<dbReference type="InterPro" id="IPR043936">
    <property type="entry name" value="HOOK_N"/>
</dbReference>
<keyword evidence="8" id="KW-1185">Reference proteome</keyword>
<proteinExistence type="predicted"/>
<dbReference type="SUPFAM" id="SSF116907">
    <property type="entry name" value="Hook domain"/>
    <property type="match status" value="1"/>
</dbReference>
<evidence type="ECO:0008006" key="9">
    <source>
        <dbReference type="Google" id="ProtNLM"/>
    </source>
</evidence>